<accession>A0A182EF85</accession>
<reference evidence="1 2" key="2">
    <citation type="submission" date="2018-08" db="EMBL/GenBank/DDBJ databases">
        <authorList>
            <person name="Laetsch R D."/>
            <person name="Stevens L."/>
            <person name="Kumar S."/>
            <person name="Blaxter L. M."/>
        </authorList>
    </citation>
    <scope>NUCLEOTIDE SEQUENCE [LARGE SCALE GENOMIC DNA]</scope>
</reference>
<gene>
    <name evidence="1" type="ORF">NOO_LOCUS6750</name>
</gene>
<keyword evidence="2" id="KW-1185">Reference proteome</keyword>
<name>A0A182EF85_ONCOC</name>
<evidence type="ECO:0000313" key="1">
    <source>
        <dbReference type="EMBL" id="VDK83575.1"/>
    </source>
</evidence>
<evidence type="ECO:0000313" key="3">
    <source>
        <dbReference type="WBParaSite" id="nOo.2.0.1.t06750-RA"/>
    </source>
</evidence>
<reference evidence="3" key="1">
    <citation type="submission" date="2016-06" db="UniProtKB">
        <authorList>
            <consortium name="WormBaseParasite"/>
        </authorList>
    </citation>
    <scope>IDENTIFICATION</scope>
</reference>
<proteinExistence type="predicted"/>
<dbReference type="EMBL" id="UYRW01002189">
    <property type="protein sequence ID" value="VDK83575.1"/>
    <property type="molecule type" value="Genomic_DNA"/>
</dbReference>
<dbReference type="WBParaSite" id="nOo.2.0.1.t06750-RA">
    <property type="protein sequence ID" value="nOo.2.0.1.t06750-RA"/>
    <property type="gene ID" value="nOo.2.0.1.g06750"/>
</dbReference>
<organism evidence="3">
    <name type="scientific">Onchocerca ochengi</name>
    <name type="common">Filarial nematode worm</name>
    <dbReference type="NCBI Taxonomy" id="42157"/>
    <lineage>
        <taxon>Eukaryota</taxon>
        <taxon>Metazoa</taxon>
        <taxon>Ecdysozoa</taxon>
        <taxon>Nematoda</taxon>
        <taxon>Chromadorea</taxon>
        <taxon>Rhabditida</taxon>
        <taxon>Spirurina</taxon>
        <taxon>Spiruromorpha</taxon>
        <taxon>Filarioidea</taxon>
        <taxon>Onchocercidae</taxon>
        <taxon>Onchocerca</taxon>
    </lineage>
</organism>
<sequence>MPESFKLPSIEGLPNKFLEQLRVPIADPYVVVRDVMKFLRAMLPLYKHAANIQLEASSDSDARTCSRVVLNGCYTQDRLMQDRLIK</sequence>
<protein>
    <submittedName>
        <fullName evidence="3">NPH3 domain-containing protein</fullName>
    </submittedName>
</protein>
<dbReference type="AlphaFoldDB" id="A0A182EF85"/>
<dbReference type="Proteomes" id="UP000271087">
    <property type="component" value="Unassembled WGS sequence"/>
</dbReference>
<evidence type="ECO:0000313" key="2">
    <source>
        <dbReference type="Proteomes" id="UP000271087"/>
    </source>
</evidence>